<feature type="region of interest" description="Disordered" evidence="2">
    <location>
        <begin position="178"/>
        <end position="218"/>
    </location>
</feature>
<proteinExistence type="predicted"/>
<evidence type="ECO:0000256" key="1">
    <source>
        <dbReference type="PROSITE-ProRule" id="PRU01251"/>
    </source>
</evidence>
<organism evidence="4 5">
    <name type="scientific">Planotetraspora thailandica</name>
    <dbReference type="NCBI Taxonomy" id="487172"/>
    <lineage>
        <taxon>Bacteria</taxon>
        <taxon>Bacillati</taxon>
        <taxon>Actinomycetota</taxon>
        <taxon>Actinomycetes</taxon>
        <taxon>Streptosporangiales</taxon>
        <taxon>Streptosporangiaceae</taxon>
        <taxon>Planotetraspora</taxon>
    </lineage>
</organism>
<feature type="domain" description="Clp R" evidence="3">
    <location>
        <begin position="2"/>
        <end position="147"/>
    </location>
</feature>
<evidence type="ECO:0000313" key="4">
    <source>
        <dbReference type="EMBL" id="GII51653.1"/>
    </source>
</evidence>
<sequence length="218" mass="23585">MFERFTDRARRIVLLAQEEAKKLGHQRIGTEHVLLGLIRENEGAAGKLLREEGLDLESLRAAVERLAPRGSGSPGGHLNFTPRAKKVLELSLRESLTLRHAHIGTEHILLGLLREGEGLGAQALAASGADLGRIRAKILEESRFRREEWGRPGGFVAGGLSITARLDRLQESVDRIERRLDAMNVPPAPDTPAVPEPEPGARSTPPPPEDVAGGPPSA</sequence>
<evidence type="ECO:0000259" key="3">
    <source>
        <dbReference type="PROSITE" id="PS51903"/>
    </source>
</evidence>
<reference evidence="4" key="1">
    <citation type="submission" date="2021-01" db="EMBL/GenBank/DDBJ databases">
        <title>Whole genome shotgun sequence of Planotetraspora thailandica NBRC 104271.</title>
        <authorList>
            <person name="Komaki H."/>
            <person name="Tamura T."/>
        </authorList>
    </citation>
    <scope>NUCLEOTIDE SEQUENCE</scope>
    <source>
        <strain evidence="4">NBRC 104271</strain>
    </source>
</reference>
<dbReference type="RefSeq" id="WP_203941987.1">
    <property type="nucleotide sequence ID" value="NZ_BOOR01000002.1"/>
</dbReference>
<dbReference type="Pfam" id="PF02861">
    <property type="entry name" value="Clp_N"/>
    <property type="match status" value="1"/>
</dbReference>
<dbReference type="InterPro" id="IPR036628">
    <property type="entry name" value="Clp_N_dom_sf"/>
</dbReference>
<feature type="compositionally biased region" description="Pro residues" evidence="2">
    <location>
        <begin position="186"/>
        <end position="209"/>
    </location>
</feature>
<dbReference type="Gene3D" id="1.10.1780.10">
    <property type="entry name" value="Clp, N-terminal domain"/>
    <property type="match status" value="1"/>
</dbReference>
<dbReference type="PANTHER" id="PTHR47016">
    <property type="entry name" value="ATP-DEPENDENT CLP PROTEASE ATP-BINDING SUBUNIT CLPT1, CHLOROPLASTIC"/>
    <property type="match status" value="1"/>
</dbReference>
<accession>A0A8J3UUR4</accession>
<dbReference type="InterPro" id="IPR044217">
    <property type="entry name" value="CLPT1/2"/>
</dbReference>
<dbReference type="EMBL" id="BOOR01000002">
    <property type="protein sequence ID" value="GII51653.1"/>
    <property type="molecule type" value="Genomic_DNA"/>
</dbReference>
<dbReference type="AlphaFoldDB" id="A0A8J3UUR4"/>
<gene>
    <name evidence="4" type="ORF">Pth03_00420</name>
</gene>
<name>A0A8J3UUR4_9ACTN</name>
<dbReference type="SUPFAM" id="SSF81923">
    <property type="entry name" value="Double Clp-N motif"/>
    <property type="match status" value="1"/>
</dbReference>
<keyword evidence="1" id="KW-0677">Repeat</keyword>
<dbReference type="PANTHER" id="PTHR47016:SF5">
    <property type="entry name" value="CLP DOMAIN SUPERFAMILY PROTEIN"/>
    <property type="match status" value="1"/>
</dbReference>
<dbReference type="Proteomes" id="UP000605992">
    <property type="component" value="Unassembled WGS sequence"/>
</dbReference>
<evidence type="ECO:0000256" key="2">
    <source>
        <dbReference type="SAM" id="MobiDB-lite"/>
    </source>
</evidence>
<comment type="caution">
    <text evidence="4">The sequence shown here is derived from an EMBL/GenBank/DDBJ whole genome shotgun (WGS) entry which is preliminary data.</text>
</comment>
<dbReference type="InterPro" id="IPR004176">
    <property type="entry name" value="Clp_R_N"/>
</dbReference>
<keyword evidence="5" id="KW-1185">Reference proteome</keyword>
<protein>
    <recommendedName>
        <fullName evidence="3">Clp R domain-containing protein</fullName>
    </recommendedName>
</protein>
<evidence type="ECO:0000313" key="5">
    <source>
        <dbReference type="Proteomes" id="UP000605992"/>
    </source>
</evidence>
<dbReference type="PROSITE" id="PS51903">
    <property type="entry name" value="CLP_R"/>
    <property type="match status" value="1"/>
</dbReference>